<dbReference type="AlphaFoldDB" id="A0A8X6LAF9"/>
<dbReference type="EMBL" id="BMAO01025221">
    <property type="protein sequence ID" value="GFR01267.1"/>
    <property type="molecule type" value="Genomic_DNA"/>
</dbReference>
<comment type="caution">
    <text evidence="2">The sequence shown here is derived from an EMBL/GenBank/DDBJ whole genome shotgun (WGS) entry which is preliminary data.</text>
</comment>
<evidence type="ECO:0000313" key="2">
    <source>
        <dbReference type="EMBL" id="GFR01267.1"/>
    </source>
</evidence>
<evidence type="ECO:0000313" key="3">
    <source>
        <dbReference type="Proteomes" id="UP000887116"/>
    </source>
</evidence>
<gene>
    <name evidence="2" type="ORF">TNCT_361111</name>
</gene>
<evidence type="ECO:0000256" key="1">
    <source>
        <dbReference type="SAM" id="MobiDB-lite"/>
    </source>
</evidence>
<organism evidence="2 3">
    <name type="scientific">Trichonephila clavata</name>
    <name type="common">Joro spider</name>
    <name type="synonym">Nephila clavata</name>
    <dbReference type="NCBI Taxonomy" id="2740835"/>
    <lineage>
        <taxon>Eukaryota</taxon>
        <taxon>Metazoa</taxon>
        <taxon>Ecdysozoa</taxon>
        <taxon>Arthropoda</taxon>
        <taxon>Chelicerata</taxon>
        <taxon>Arachnida</taxon>
        <taxon>Araneae</taxon>
        <taxon>Araneomorphae</taxon>
        <taxon>Entelegynae</taxon>
        <taxon>Araneoidea</taxon>
        <taxon>Nephilidae</taxon>
        <taxon>Trichonephila</taxon>
    </lineage>
</organism>
<name>A0A8X6LAF9_TRICU</name>
<keyword evidence="3" id="KW-1185">Reference proteome</keyword>
<reference evidence="2" key="1">
    <citation type="submission" date="2020-07" db="EMBL/GenBank/DDBJ databases">
        <title>Multicomponent nature underlies the extraordinary mechanical properties of spider dragline silk.</title>
        <authorList>
            <person name="Kono N."/>
            <person name="Nakamura H."/>
            <person name="Mori M."/>
            <person name="Yoshida Y."/>
            <person name="Ohtoshi R."/>
            <person name="Malay A.D."/>
            <person name="Moran D.A.P."/>
            <person name="Tomita M."/>
            <person name="Numata K."/>
            <person name="Arakawa K."/>
        </authorList>
    </citation>
    <scope>NUCLEOTIDE SEQUENCE</scope>
</reference>
<sequence>MSSTNFPCSKYTPIFLSSTSIITTLLRFTLLNSFFTWKNCLLASASPPLWAFFPNFKEVHNIKSRYAEQQTKTHPPTQKEFSLLEAPKEHKSLLPSSKTKIAGDNPLFSPDEKGEPFSHEDRDATNRWRPDLF</sequence>
<feature type="compositionally biased region" description="Basic and acidic residues" evidence="1">
    <location>
        <begin position="110"/>
        <end position="133"/>
    </location>
</feature>
<proteinExistence type="predicted"/>
<dbReference type="Proteomes" id="UP000887116">
    <property type="component" value="Unassembled WGS sequence"/>
</dbReference>
<protein>
    <submittedName>
        <fullName evidence="2">Uncharacterized protein</fullName>
    </submittedName>
</protein>
<accession>A0A8X6LAF9</accession>
<feature type="region of interest" description="Disordered" evidence="1">
    <location>
        <begin position="89"/>
        <end position="133"/>
    </location>
</feature>